<evidence type="ECO:0000313" key="4">
    <source>
        <dbReference type="Proteomes" id="UP000198584"/>
    </source>
</evidence>
<comment type="similarity">
    <text evidence="1">Belongs to the 3-oxoacid CoA-transferase subunit B family.</text>
</comment>
<dbReference type="SUPFAM" id="SSF100950">
    <property type="entry name" value="NagB/RpiA/CoA transferase-like"/>
    <property type="match status" value="1"/>
</dbReference>
<dbReference type="InterPro" id="IPR012791">
    <property type="entry name" value="3-oxoacid_CoA-transf_B"/>
</dbReference>
<protein>
    <submittedName>
        <fullName evidence="3">3-oxoacid CoA-transferase/3-oxoacid CoA-transferase subunit B</fullName>
    </submittedName>
</protein>
<dbReference type="InterPro" id="IPR037171">
    <property type="entry name" value="NagB/RpiA_transferase-like"/>
</dbReference>
<dbReference type="Gene3D" id="3.40.1080.10">
    <property type="entry name" value="Glutaconate Coenzyme A-transferase"/>
    <property type="match status" value="1"/>
</dbReference>
<name>A0A1H4AAS2_9BACI</name>
<sequence length="216" mass="23056">MSQAIRLKIAKKVSELLVEGNVVNLGIGIPTLIPDCIGDKNVYLQSENGILGMGATPADEETDMDLISANKQPVSLNKGASIFDSADSFSMIRGGHIDLAVLGALQVDETGEIANWAIPGKAILGVGGAMDLVMGAQKIIIATTHLTKDGNPKIVNKLTYPSSGKRKVDMIVTEHALFKFISSKMYLMEVLSDISFEELKQITPASYEISSSFIAS</sequence>
<dbReference type="RefSeq" id="WP_093043478.1">
    <property type="nucleotide sequence ID" value="NZ_FNQR01000004.1"/>
</dbReference>
<dbReference type="EMBL" id="FNQR01000004">
    <property type="protein sequence ID" value="SEA32594.1"/>
    <property type="molecule type" value="Genomic_DNA"/>
</dbReference>
<dbReference type="PROSITE" id="PS01274">
    <property type="entry name" value="COA_TRANSF_2"/>
    <property type="match status" value="1"/>
</dbReference>
<dbReference type="OrthoDB" id="9778604at2"/>
<dbReference type="SMART" id="SM00882">
    <property type="entry name" value="CoA_trans"/>
    <property type="match status" value="1"/>
</dbReference>
<dbReference type="STRING" id="571932.SAMN05421743_10425"/>
<evidence type="ECO:0000256" key="1">
    <source>
        <dbReference type="ARBA" id="ARBA00007047"/>
    </source>
</evidence>
<dbReference type="InterPro" id="IPR004165">
    <property type="entry name" value="CoA_trans_fam_I"/>
</dbReference>
<evidence type="ECO:0000256" key="2">
    <source>
        <dbReference type="ARBA" id="ARBA00022679"/>
    </source>
</evidence>
<reference evidence="3 4" key="1">
    <citation type="submission" date="2016-10" db="EMBL/GenBank/DDBJ databases">
        <authorList>
            <person name="de Groot N.N."/>
        </authorList>
    </citation>
    <scope>NUCLEOTIDE SEQUENCE [LARGE SCALE GENOMIC DNA]</scope>
    <source>
        <strain evidence="3 4">CCM7597</strain>
    </source>
</reference>
<dbReference type="PANTHER" id="PTHR13707">
    <property type="entry name" value="KETOACID-COENZYME A TRANSFERASE"/>
    <property type="match status" value="1"/>
</dbReference>
<dbReference type="NCBIfam" id="TIGR02428">
    <property type="entry name" value="pcaJ_scoB_fam"/>
    <property type="match status" value="1"/>
</dbReference>
<accession>A0A1H4AAS2</accession>
<keyword evidence="4" id="KW-1185">Reference proteome</keyword>
<dbReference type="PANTHER" id="PTHR13707:SF57">
    <property type="entry name" value="SUCCINYL-COA:3-KETOACID COENZYME A TRANSFERASE SUBUNIT B-RELATED"/>
    <property type="match status" value="1"/>
</dbReference>
<evidence type="ECO:0000313" key="3">
    <source>
        <dbReference type="EMBL" id="SEA32594.1"/>
    </source>
</evidence>
<organism evidence="3 4">
    <name type="scientific">Thalassobacillus cyri</name>
    <dbReference type="NCBI Taxonomy" id="571932"/>
    <lineage>
        <taxon>Bacteria</taxon>
        <taxon>Bacillati</taxon>
        <taxon>Bacillota</taxon>
        <taxon>Bacilli</taxon>
        <taxon>Bacillales</taxon>
        <taxon>Bacillaceae</taxon>
        <taxon>Thalassobacillus</taxon>
    </lineage>
</organism>
<gene>
    <name evidence="3" type="ORF">SAMN05421743_10425</name>
</gene>
<dbReference type="Pfam" id="PF01144">
    <property type="entry name" value="CoA_trans"/>
    <property type="match status" value="1"/>
</dbReference>
<dbReference type="AlphaFoldDB" id="A0A1H4AAS2"/>
<keyword evidence="2 3" id="KW-0808">Transferase</keyword>
<dbReference type="Proteomes" id="UP000198584">
    <property type="component" value="Unassembled WGS sequence"/>
</dbReference>
<proteinExistence type="inferred from homology"/>
<dbReference type="GO" id="GO:0008410">
    <property type="term" value="F:CoA-transferase activity"/>
    <property type="evidence" value="ECO:0007669"/>
    <property type="project" value="InterPro"/>
</dbReference>
<dbReference type="InterPro" id="IPR004164">
    <property type="entry name" value="CoA_transf_AS"/>
</dbReference>